<comment type="caution">
    <text evidence="4">The sequence shown here is derived from an EMBL/GenBank/DDBJ whole genome shotgun (WGS) entry which is preliminary data.</text>
</comment>
<accession>A0ABT3Q2D5</accession>
<proteinExistence type="inferred from homology"/>
<keyword evidence="3" id="KW-0732">Signal</keyword>
<feature type="chain" id="PRO_5047451460" evidence="3">
    <location>
        <begin position="25"/>
        <end position="180"/>
    </location>
</feature>
<comment type="similarity">
    <text evidence="1">Belongs to the DinB family.</text>
</comment>
<dbReference type="Gene3D" id="1.20.120.450">
    <property type="entry name" value="dinb family like domain"/>
    <property type="match status" value="1"/>
</dbReference>
<dbReference type="Pfam" id="PF05163">
    <property type="entry name" value="DinB"/>
    <property type="match status" value="1"/>
</dbReference>
<evidence type="ECO:0000256" key="2">
    <source>
        <dbReference type="ARBA" id="ARBA00022723"/>
    </source>
</evidence>
<reference evidence="4 5" key="1">
    <citation type="submission" date="2021-11" db="EMBL/GenBank/DDBJ databases">
        <title>Aliifidinibius sp. nov., a new bacterium isolated from saline soil.</title>
        <authorList>
            <person name="Galisteo C."/>
            <person name="De La Haba R."/>
            <person name="Sanchez-Porro C."/>
            <person name="Ventosa A."/>
        </authorList>
    </citation>
    <scope>NUCLEOTIDE SEQUENCE [LARGE SCALE GENOMIC DNA]</scope>
    <source>
        <strain evidence="4 5">KACC 190600</strain>
    </source>
</reference>
<keyword evidence="5" id="KW-1185">Reference proteome</keyword>
<keyword evidence="2" id="KW-0479">Metal-binding</keyword>
<dbReference type="Proteomes" id="UP001207337">
    <property type="component" value="Unassembled WGS sequence"/>
</dbReference>
<sequence>MKKLATIALSALIVVALGIKPVQGQEGDNSNSFKQQFSQHFDYASRVLSLAKAMPAEKYSWRPEEGVSSVEEVYTHIARYNFYYPENSLGIPAPEDIDVENIESITGKEEVVAILERSIEYVKEIVRKMDESKLKQETELYGRTVNGQAVLMQLITHKSEHVGQSIAYARMNGVVPPWSE</sequence>
<protein>
    <submittedName>
        <fullName evidence="4">DinB family protein</fullName>
    </submittedName>
</protein>
<dbReference type="InterPro" id="IPR007837">
    <property type="entry name" value="DinB"/>
</dbReference>
<dbReference type="RefSeq" id="WP_265791465.1">
    <property type="nucleotide sequence ID" value="NZ_BAABRS010000005.1"/>
</dbReference>
<gene>
    <name evidence="4" type="ORF">LQ318_15330</name>
</gene>
<dbReference type="InterPro" id="IPR034660">
    <property type="entry name" value="DinB/YfiT-like"/>
</dbReference>
<feature type="signal peptide" evidence="3">
    <location>
        <begin position="1"/>
        <end position="24"/>
    </location>
</feature>
<dbReference type="EMBL" id="JAJNDC010000005">
    <property type="protein sequence ID" value="MCW9714279.1"/>
    <property type="molecule type" value="Genomic_DNA"/>
</dbReference>
<evidence type="ECO:0000313" key="5">
    <source>
        <dbReference type="Proteomes" id="UP001207337"/>
    </source>
</evidence>
<name>A0ABT3Q2D5_9BACT</name>
<dbReference type="SUPFAM" id="SSF109854">
    <property type="entry name" value="DinB/YfiT-like putative metalloenzymes"/>
    <property type="match status" value="1"/>
</dbReference>
<evidence type="ECO:0000256" key="1">
    <source>
        <dbReference type="ARBA" id="ARBA00008635"/>
    </source>
</evidence>
<organism evidence="4 5">
    <name type="scientific">Fodinibius salicampi</name>
    <dbReference type="NCBI Taxonomy" id="1920655"/>
    <lineage>
        <taxon>Bacteria</taxon>
        <taxon>Pseudomonadati</taxon>
        <taxon>Balneolota</taxon>
        <taxon>Balneolia</taxon>
        <taxon>Balneolales</taxon>
        <taxon>Balneolaceae</taxon>
        <taxon>Fodinibius</taxon>
    </lineage>
</organism>
<evidence type="ECO:0000313" key="4">
    <source>
        <dbReference type="EMBL" id="MCW9714279.1"/>
    </source>
</evidence>
<evidence type="ECO:0000256" key="3">
    <source>
        <dbReference type="SAM" id="SignalP"/>
    </source>
</evidence>